<dbReference type="Pfam" id="PF02735">
    <property type="entry name" value="Ku"/>
    <property type="match status" value="1"/>
</dbReference>
<dbReference type="GO" id="GO:0000723">
    <property type="term" value="P:telomere maintenance"/>
    <property type="evidence" value="ECO:0007669"/>
    <property type="project" value="TreeGrafter"/>
</dbReference>
<dbReference type="PANTHER" id="PTHR12604:SF4">
    <property type="entry name" value="X-RAY REPAIR CROSS-COMPLEMENTING PROTEIN 5"/>
    <property type="match status" value="1"/>
</dbReference>
<protein>
    <recommendedName>
        <fullName evidence="2">Ku domain-containing protein</fullName>
    </recommendedName>
</protein>
<dbReference type="InterPro" id="IPR006164">
    <property type="entry name" value="DNA_bd_Ku70/Ku80"/>
</dbReference>
<proteinExistence type="predicted"/>
<dbReference type="FunCoup" id="A0A482XJN2">
    <property type="interactions" value="1366"/>
</dbReference>
<dbReference type="GO" id="GO:0003690">
    <property type="term" value="F:double-stranded DNA binding"/>
    <property type="evidence" value="ECO:0007669"/>
    <property type="project" value="TreeGrafter"/>
</dbReference>
<dbReference type="SMR" id="A0A482XJN2"/>
<comment type="caution">
    <text evidence="3">The sequence shown here is derived from an EMBL/GenBank/DDBJ whole genome shotgun (WGS) entry which is preliminary data.</text>
</comment>
<dbReference type="Gene3D" id="1.10.1600.10">
    <property type="match status" value="1"/>
</dbReference>
<evidence type="ECO:0000256" key="1">
    <source>
        <dbReference type="ARBA" id="ARBA00023125"/>
    </source>
</evidence>
<feature type="domain" description="Ku" evidence="2">
    <location>
        <begin position="29"/>
        <end position="168"/>
    </location>
</feature>
<dbReference type="GO" id="GO:0042162">
    <property type="term" value="F:telomeric DNA binding"/>
    <property type="evidence" value="ECO:0007669"/>
    <property type="project" value="TreeGrafter"/>
</dbReference>
<dbReference type="PANTHER" id="PTHR12604">
    <property type="entry name" value="KU AUTOANTIGEN DNA HELICASE"/>
    <property type="match status" value="1"/>
</dbReference>
<dbReference type="Pfam" id="PF08785">
    <property type="entry name" value="Ku_PK_bind"/>
    <property type="match status" value="1"/>
</dbReference>
<dbReference type="InterPro" id="IPR016194">
    <property type="entry name" value="SPOC-like_C_dom_sf"/>
</dbReference>
<dbReference type="SUPFAM" id="SSF101420">
    <property type="entry name" value="C-terminal domain of Ku80"/>
    <property type="match status" value="1"/>
</dbReference>
<dbReference type="SMART" id="SM00559">
    <property type="entry name" value="Ku78"/>
    <property type="match status" value="1"/>
</dbReference>
<keyword evidence="4" id="KW-1185">Reference proteome</keyword>
<dbReference type="OrthoDB" id="30826at2759"/>
<accession>A0A482XJN2</accession>
<name>A0A482XJN2_LAOST</name>
<sequence length="448" mass="50679">MNEPLLKKEKRCIADNALVRADCSYVHGADEVQREDIIPGYVYADVIVPLSKLDLEAMSYRPGAKGLSILGFVKRNSIKPQYWTGKSAFYVVGDLDDSNAQSAMAAFVKALADMRMVAVARKVYCDNRGLKVGALYPKMDANPPALIFIELPYSNEIRALQFPSLRKTKVTAEQYSVIDSLIDCMDSSSRDEDEEDLHYDFTNLVDIKEQYFLHCLTKKGLATSSQPVDLEKPEFLKEMLKPVARVQQQSKEVIDELKTLFPLKPNVKRMKKSQNEEDAAVTVKPEPSDVTLDKVCDFFQTPLTAVGSVTPVEDFLSLLKKPTADFDILCEQMQTIIQELVVRASDPEMLEKPVAALKCLRETCVERKKTADFNTWLHKLKGTAVANELNDFWNVLVKDNLGLITRDEMPYSFYSKEEGAEFLDFHARVQKTDGSDEEIDYDAMLMEM</sequence>
<evidence type="ECO:0000313" key="3">
    <source>
        <dbReference type="EMBL" id="RZF45491.1"/>
    </source>
</evidence>
<dbReference type="Proteomes" id="UP000291343">
    <property type="component" value="Unassembled WGS sequence"/>
</dbReference>
<dbReference type="AlphaFoldDB" id="A0A482XJN2"/>
<dbReference type="GO" id="GO:0006303">
    <property type="term" value="P:double-strand break repair via nonhomologous end joining"/>
    <property type="evidence" value="ECO:0007669"/>
    <property type="project" value="InterPro"/>
</dbReference>
<reference evidence="3 4" key="1">
    <citation type="journal article" date="2017" name="Gigascience">
        <title>Genome sequence of the small brown planthopper, Laodelphax striatellus.</title>
        <authorList>
            <person name="Zhu J."/>
            <person name="Jiang F."/>
            <person name="Wang X."/>
            <person name="Yang P."/>
            <person name="Bao Y."/>
            <person name="Zhao W."/>
            <person name="Wang W."/>
            <person name="Lu H."/>
            <person name="Wang Q."/>
            <person name="Cui N."/>
            <person name="Li J."/>
            <person name="Chen X."/>
            <person name="Luo L."/>
            <person name="Yu J."/>
            <person name="Kang L."/>
            <person name="Cui F."/>
        </authorList>
    </citation>
    <scope>NUCLEOTIDE SEQUENCE [LARGE SCALE GENOMIC DNA]</scope>
    <source>
        <strain evidence="3">Lst14</strain>
    </source>
</reference>
<evidence type="ECO:0000313" key="4">
    <source>
        <dbReference type="Proteomes" id="UP000291343"/>
    </source>
</evidence>
<dbReference type="SUPFAM" id="SSF100939">
    <property type="entry name" value="SPOC domain-like"/>
    <property type="match status" value="1"/>
</dbReference>
<dbReference type="InParanoid" id="A0A482XJN2"/>
<dbReference type="STRING" id="195883.A0A482XJN2"/>
<dbReference type="Gene3D" id="1.25.40.240">
    <property type="entry name" value="Ku, C-terminal domain"/>
    <property type="match status" value="1"/>
</dbReference>
<organism evidence="3 4">
    <name type="scientific">Laodelphax striatellus</name>
    <name type="common">Small brown planthopper</name>
    <name type="synonym">Delphax striatella</name>
    <dbReference type="NCBI Taxonomy" id="195883"/>
    <lineage>
        <taxon>Eukaryota</taxon>
        <taxon>Metazoa</taxon>
        <taxon>Ecdysozoa</taxon>
        <taxon>Arthropoda</taxon>
        <taxon>Hexapoda</taxon>
        <taxon>Insecta</taxon>
        <taxon>Pterygota</taxon>
        <taxon>Neoptera</taxon>
        <taxon>Paraneoptera</taxon>
        <taxon>Hemiptera</taxon>
        <taxon>Auchenorrhyncha</taxon>
        <taxon>Fulgoroidea</taxon>
        <taxon>Delphacidae</taxon>
        <taxon>Criomorphinae</taxon>
        <taxon>Laodelphax</taxon>
    </lineage>
</organism>
<keyword evidence="1" id="KW-0238">DNA-binding</keyword>
<dbReference type="InterPro" id="IPR014893">
    <property type="entry name" value="Ku_PK_bind"/>
</dbReference>
<evidence type="ECO:0000259" key="2">
    <source>
        <dbReference type="SMART" id="SM00559"/>
    </source>
</evidence>
<dbReference type="Gene3D" id="2.40.290.10">
    <property type="match status" value="1"/>
</dbReference>
<dbReference type="InterPro" id="IPR036494">
    <property type="entry name" value="Ku_C_sf"/>
</dbReference>
<dbReference type="EMBL" id="QKKF02009041">
    <property type="protein sequence ID" value="RZF45491.1"/>
    <property type="molecule type" value="Genomic_DNA"/>
</dbReference>
<dbReference type="GO" id="GO:0043564">
    <property type="term" value="C:Ku70:Ku80 complex"/>
    <property type="evidence" value="ECO:0007669"/>
    <property type="project" value="TreeGrafter"/>
</dbReference>
<gene>
    <name evidence="3" type="ORF">LSTR_LSTR011015</name>
</gene>